<feature type="domain" description="Aldehyde dehydrogenase" evidence="3">
    <location>
        <begin position="12"/>
        <end position="182"/>
    </location>
</feature>
<evidence type="ECO:0000313" key="4">
    <source>
        <dbReference type="EMBL" id="BCK76864.1"/>
    </source>
</evidence>
<dbReference type="PANTHER" id="PTHR43521:SF1">
    <property type="entry name" value="ALPHA-AMINOADIPIC SEMIALDEHYDE DEHYDROGENASE"/>
    <property type="match status" value="1"/>
</dbReference>
<dbReference type="AlphaFoldDB" id="A0AB33IMW0"/>
<dbReference type="InterPro" id="IPR044638">
    <property type="entry name" value="ALDH7A1-like"/>
</dbReference>
<protein>
    <recommendedName>
        <fullName evidence="3">Aldehyde dehydrogenase domain-containing protein</fullName>
    </recommendedName>
</protein>
<accession>A0AB33IMW0</accession>
<reference evidence="4 5" key="1">
    <citation type="journal article" date="2011" name="Microbiology">
        <title>Transcriptome response to different carbon sources in Acetobacter aceti.</title>
        <authorList>
            <person name="Sakurai K."/>
            <person name="Arai H."/>
            <person name="Ishii M."/>
            <person name="Igarashi Y."/>
        </authorList>
    </citation>
    <scope>NUCLEOTIDE SEQUENCE [LARGE SCALE GENOMIC DNA]</scope>
    <source>
        <strain evidence="4 5">NBRC 14818</strain>
    </source>
</reference>
<dbReference type="PANTHER" id="PTHR43521">
    <property type="entry name" value="ALPHA-AMINOADIPIC SEMIALDEHYDE DEHYDROGENASE"/>
    <property type="match status" value="1"/>
</dbReference>
<evidence type="ECO:0000256" key="1">
    <source>
        <dbReference type="ARBA" id="ARBA00023002"/>
    </source>
</evidence>
<dbReference type="InterPro" id="IPR016161">
    <property type="entry name" value="Ald_DH/histidinol_DH"/>
</dbReference>
<dbReference type="SUPFAM" id="SSF53720">
    <property type="entry name" value="ALDH-like"/>
    <property type="match status" value="1"/>
</dbReference>
<evidence type="ECO:0000259" key="3">
    <source>
        <dbReference type="Pfam" id="PF00171"/>
    </source>
</evidence>
<evidence type="ECO:0000256" key="2">
    <source>
        <dbReference type="ARBA" id="ARBA00023027"/>
    </source>
</evidence>
<sequence>MLHELHSGRHLNASIVAPSADLEMTLRAVAFGAMGTAGQRCTTLRRLIAHISVYDRLIPRLKQIYAAIQVGNPLEVGSLVGQLVDEAAFIAMQASLEAARKAGGIVHGGERVLVNGEGSFCVRPALMEMTVQKGPVIEEIFASILYVLKYDTPEEAIALQNNVAQGLSSSLFSNDMREVEGYLSAAGSDAWKGYMRRQTNTINYGLSLPLAQDVKFDVSS</sequence>
<dbReference type="Gene3D" id="3.40.309.10">
    <property type="entry name" value="Aldehyde Dehydrogenase, Chain A, domain 2"/>
    <property type="match status" value="1"/>
</dbReference>
<proteinExistence type="predicted"/>
<keyword evidence="2" id="KW-0520">NAD</keyword>
<gene>
    <name evidence="4" type="ORF">EMQ_2470</name>
</gene>
<dbReference type="Pfam" id="PF00171">
    <property type="entry name" value="Aldedh"/>
    <property type="match status" value="1"/>
</dbReference>
<organism evidence="4 5">
    <name type="scientific">Acetobacter aceti NBRC 14818</name>
    <dbReference type="NCBI Taxonomy" id="887700"/>
    <lineage>
        <taxon>Bacteria</taxon>
        <taxon>Pseudomonadati</taxon>
        <taxon>Pseudomonadota</taxon>
        <taxon>Alphaproteobacteria</taxon>
        <taxon>Acetobacterales</taxon>
        <taxon>Acetobacteraceae</taxon>
        <taxon>Acetobacter</taxon>
        <taxon>Acetobacter subgen. Acetobacter</taxon>
    </lineage>
</organism>
<dbReference type="GO" id="GO:0004029">
    <property type="term" value="F:aldehyde dehydrogenase (NAD+) activity"/>
    <property type="evidence" value="ECO:0007669"/>
    <property type="project" value="InterPro"/>
</dbReference>
<dbReference type="InterPro" id="IPR016163">
    <property type="entry name" value="Ald_DH_C"/>
</dbReference>
<evidence type="ECO:0000313" key="5">
    <source>
        <dbReference type="Proteomes" id="UP000516424"/>
    </source>
</evidence>
<dbReference type="EMBL" id="AP023410">
    <property type="protein sequence ID" value="BCK76864.1"/>
    <property type="molecule type" value="Genomic_DNA"/>
</dbReference>
<dbReference type="InterPro" id="IPR015590">
    <property type="entry name" value="Aldehyde_DH_dom"/>
</dbReference>
<keyword evidence="5" id="KW-1185">Reference proteome</keyword>
<name>A0AB33IMW0_ACEAC</name>
<keyword evidence="1" id="KW-0560">Oxidoreductase</keyword>
<dbReference type="Proteomes" id="UP000516424">
    <property type="component" value="Chromosome"/>
</dbReference>